<comment type="cofactor">
    <cofactor evidence="5">
        <name>Mg(2+)</name>
        <dbReference type="ChEBI" id="CHEBI:18420"/>
    </cofactor>
</comment>
<feature type="binding site" evidence="5">
    <location>
        <position position="10"/>
    </location>
    <ligand>
        <name>Mg(2+)</name>
        <dbReference type="ChEBI" id="CHEBI:18420"/>
    </ligand>
</feature>
<dbReference type="CDD" id="cd09872">
    <property type="entry name" value="PIN_Sll0205-like"/>
    <property type="match status" value="1"/>
</dbReference>
<dbReference type="EMBL" id="FNCJ01000009">
    <property type="protein sequence ID" value="SDH34650.1"/>
    <property type="molecule type" value="Genomic_DNA"/>
</dbReference>
<reference evidence="7 8" key="1">
    <citation type="submission" date="2016-10" db="EMBL/GenBank/DDBJ databases">
        <authorList>
            <person name="de Groot N.N."/>
        </authorList>
    </citation>
    <scope>NUCLEOTIDE SEQUENCE [LARGE SCALE GENOMIC DNA]</scope>
    <source>
        <strain evidence="7 8">LMG 2247</strain>
    </source>
</reference>
<feature type="domain" description="PIN" evidence="6">
    <location>
        <begin position="7"/>
        <end position="131"/>
    </location>
</feature>
<comment type="function">
    <text evidence="5">Toxic component of a toxin-antitoxin (TA) system. An RNase.</text>
</comment>
<dbReference type="Proteomes" id="UP000199706">
    <property type="component" value="Unassembled WGS sequence"/>
</dbReference>
<dbReference type="SUPFAM" id="SSF88723">
    <property type="entry name" value="PIN domain-like"/>
    <property type="match status" value="1"/>
</dbReference>
<dbReference type="GO" id="GO:0090729">
    <property type="term" value="F:toxin activity"/>
    <property type="evidence" value="ECO:0007669"/>
    <property type="project" value="UniProtKB-KW"/>
</dbReference>
<keyword evidence="1 5" id="KW-1277">Toxin-antitoxin system</keyword>
<dbReference type="HAMAP" id="MF_00265">
    <property type="entry name" value="VapC_Nob1"/>
    <property type="match status" value="1"/>
</dbReference>
<organism evidence="7 8">
    <name type="scientific">Paraburkholderia phenazinium</name>
    <dbReference type="NCBI Taxonomy" id="60549"/>
    <lineage>
        <taxon>Bacteria</taxon>
        <taxon>Pseudomonadati</taxon>
        <taxon>Pseudomonadota</taxon>
        <taxon>Betaproteobacteria</taxon>
        <taxon>Burkholderiales</taxon>
        <taxon>Burkholderiaceae</taxon>
        <taxon>Paraburkholderia</taxon>
    </lineage>
</organism>
<name>A0A1G8BPS9_9BURK</name>
<dbReference type="InterPro" id="IPR022907">
    <property type="entry name" value="VapC_family"/>
</dbReference>
<dbReference type="GO" id="GO:0016787">
    <property type="term" value="F:hydrolase activity"/>
    <property type="evidence" value="ECO:0007669"/>
    <property type="project" value="UniProtKB-KW"/>
</dbReference>
<dbReference type="GO" id="GO:0004540">
    <property type="term" value="F:RNA nuclease activity"/>
    <property type="evidence" value="ECO:0007669"/>
    <property type="project" value="InterPro"/>
</dbReference>
<evidence type="ECO:0000313" key="7">
    <source>
        <dbReference type="EMBL" id="SDH34650.1"/>
    </source>
</evidence>
<evidence type="ECO:0000256" key="5">
    <source>
        <dbReference type="HAMAP-Rule" id="MF_00265"/>
    </source>
</evidence>
<gene>
    <name evidence="5" type="primary">vapC</name>
    <name evidence="7" type="ORF">SAMN05216466_109104</name>
</gene>
<accession>A0A1G8BPS9</accession>
<evidence type="ECO:0000256" key="3">
    <source>
        <dbReference type="ARBA" id="ARBA00022723"/>
    </source>
</evidence>
<dbReference type="InterPro" id="IPR002716">
    <property type="entry name" value="PIN_dom"/>
</dbReference>
<dbReference type="GO" id="GO:0000287">
    <property type="term" value="F:magnesium ion binding"/>
    <property type="evidence" value="ECO:0007669"/>
    <property type="project" value="UniProtKB-UniRule"/>
</dbReference>
<dbReference type="Gene3D" id="3.40.50.1010">
    <property type="entry name" value="5'-nuclease"/>
    <property type="match status" value="1"/>
</dbReference>
<evidence type="ECO:0000256" key="4">
    <source>
        <dbReference type="ARBA" id="ARBA00022801"/>
    </source>
</evidence>
<dbReference type="InterPro" id="IPR029060">
    <property type="entry name" value="PIN-like_dom_sf"/>
</dbReference>
<keyword evidence="5" id="KW-0460">Magnesium</keyword>
<dbReference type="Pfam" id="PF01850">
    <property type="entry name" value="PIN"/>
    <property type="match status" value="1"/>
</dbReference>
<dbReference type="PANTHER" id="PTHR36173:SF1">
    <property type="entry name" value="RIBONUCLEASE VAPC22"/>
    <property type="match status" value="1"/>
</dbReference>
<proteinExistence type="inferred from homology"/>
<evidence type="ECO:0000256" key="2">
    <source>
        <dbReference type="ARBA" id="ARBA00022722"/>
    </source>
</evidence>
<dbReference type="InterPro" id="IPR052919">
    <property type="entry name" value="TA_system_RNase"/>
</dbReference>
<sequence>MGGGAVIVLDTHTLVWWVAGDPALSKKAKTAIERELAGGEIIVSAISAWEIAMLVEREKLVLSMDVGSWLATVSAIEAVHFAPIDPEIAVKSVVLPGEFHKDPADRMIVATARKLAVPLVTKDEKIRAYAHVKTIW</sequence>
<keyword evidence="2 5" id="KW-0540">Nuclease</keyword>
<dbReference type="AlphaFoldDB" id="A0A1G8BPS9"/>
<dbReference type="InterPro" id="IPR041705">
    <property type="entry name" value="PIN_Sll0205"/>
</dbReference>
<dbReference type="PANTHER" id="PTHR36173">
    <property type="entry name" value="RIBONUCLEASE VAPC16-RELATED"/>
    <property type="match status" value="1"/>
</dbReference>
<evidence type="ECO:0000259" key="6">
    <source>
        <dbReference type="Pfam" id="PF01850"/>
    </source>
</evidence>
<comment type="similarity">
    <text evidence="5">Belongs to the PINc/VapC protein family.</text>
</comment>
<keyword evidence="3 5" id="KW-0479">Metal-binding</keyword>
<keyword evidence="5" id="KW-0800">Toxin</keyword>
<feature type="binding site" evidence="5">
    <location>
        <position position="105"/>
    </location>
    <ligand>
        <name>Mg(2+)</name>
        <dbReference type="ChEBI" id="CHEBI:18420"/>
    </ligand>
</feature>
<dbReference type="EC" id="3.1.-.-" evidence="5"/>
<protein>
    <recommendedName>
        <fullName evidence="5">Ribonuclease VapC</fullName>
        <shortName evidence="5">RNase VapC</shortName>
        <ecNumber evidence="5">3.1.-.-</ecNumber>
    </recommendedName>
    <alternativeName>
        <fullName evidence="5">Toxin VapC</fullName>
    </alternativeName>
</protein>
<evidence type="ECO:0000256" key="1">
    <source>
        <dbReference type="ARBA" id="ARBA00022649"/>
    </source>
</evidence>
<keyword evidence="4 5" id="KW-0378">Hydrolase</keyword>
<evidence type="ECO:0000313" key="8">
    <source>
        <dbReference type="Proteomes" id="UP000199706"/>
    </source>
</evidence>